<protein>
    <submittedName>
        <fullName evidence="1">Uncharacterized protein</fullName>
    </submittedName>
</protein>
<proteinExistence type="predicted"/>
<comment type="caution">
    <text evidence="1">The sequence shown here is derived from an EMBL/GenBank/DDBJ whole genome shotgun (WGS) entry which is preliminary data.</text>
</comment>
<sequence>MSSSSLWLMDKEFNGVVDSEYRNSWWFSPVVWDVLLDKYMHNEIQTPYGYKKSIIGMGGAELSNQLNEIINGCTNFSDRICWEMSQQQVFYTKDKKEVAQAILDFSDKNTQYHIDKEENVSVLVFDHIKERFQEIAKNILDIDEEKYPYFIFKNTSVDDNVERWFEKYDDEEDEYGLIPLSEFDEYVTEFVVIENGNINRFISNLDFFK</sequence>
<gene>
    <name evidence="1" type="ORF">MACH08_19870</name>
</gene>
<accession>A0ABQ5TH52</accession>
<dbReference type="EMBL" id="BSKO01000001">
    <property type="protein sequence ID" value="GLO66203.1"/>
    <property type="molecule type" value="Genomic_DNA"/>
</dbReference>
<name>A0ABQ5TH52_9BACI</name>
<organism evidence="1 2">
    <name type="scientific">Oceanobacillus kimchii</name>
    <dbReference type="NCBI Taxonomy" id="746691"/>
    <lineage>
        <taxon>Bacteria</taxon>
        <taxon>Bacillati</taxon>
        <taxon>Bacillota</taxon>
        <taxon>Bacilli</taxon>
        <taxon>Bacillales</taxon>
        <taxon>Bacillaceae</taxon>
        <taxon>Oceanobacillus</taxon>
    </lineage>
</organism>
<dbReference type="RefSeq" id="WP_317958083.1">
    <property type="nucleotide sequence ID" value="NZ_BSKO01000001.1"/>
</dbReference>
<evidence type="ECO:0000313" key="1">
    <source>
        <dbReference type="EMBL" id="GLO66203.1"/>
    </source>
</evidence>
<evidence type="ECO:0000313" key="2">
    <source>
        <dbReference type="Proteomes" id="UP001275436"/>
    </source>
</evidence>
<dbReference type="Proteomes" id="UP001275436">
    <property type="component" value="Unassembled WGS sequence"/>
</dbReference>
<reference evidence="1 2" key="1">
    <citation type="submission" date="2023-02" db="EMBL/GenBank/DDBJ databases">
        <title>Oceanobacillus kimchii IFOP_LL358 isolated form Alexandrium catenella lab strain.</title>
        <authorList>
            <person name="Gajardo G."/>
            <person name="Ueki S."/>
            <person name="Maruyama F."/>
        </authorList>
    </citation>
    <scope>NUCLEOTIDE SEQUENCE [LARGE SCALE GENOMIC DNA]</scope>
    <source>
        <strain evidence="1 2">IFOP_LL358</strain>
    </source>
</reference>
<keyword evidence="2" id="KW-1185">Reference proteome</keyword>